<evidence type="ECO:0000256" key="1">
    <source>
        <dbReference type="SAM" id="MobiDB-lite"/>
    </source>
</evidence>
<reference evidence="2" key="1">
    <citation type="submission" date="2020-02" db="EMBL/GenBank/DDBJ databases">
        <authorList>
            <person name="Meier V. D."/>
        </authorList>
    </citation>
    <scope>NUCLEOTIDE SEQUENCE</scope>
    <source>
        <strain evidence="2">AVDCRST_MAG59</strain>
    </source>
</reference>
<feature type="compositionally biased region" description="Basic residues" evidence="1">
    <location>
        <begin position="41"/>
        <end position="84"/>
    </location>
</feature>
<dbReference type="GO" id="GO:0003978">
    <property type="term" value="F:UDP-glucose 4-epimerase activity"/>
    <property type="evidence" value="ECO:0007669"/>
    <property type="project" value="UniProtKB-EC"/>
</dbReference>
<accession>A0A6J4V033</accession>
<protein>
    <submittedName>
        <fullName evidence="2">UDP-glucose 4-epimerase</fullName>
        <ecNumber evidence="2">5.1.3.2</ecNumber>
    </submittedName>
</protein>
<feature type="region of interest" description="Disordered" evidence="1">
    <location>
        <begin position="1"/>
        <end position="221"/>
    </location>
</feature>
<feature type="non-terminal residue" evidence="2">
    <location>
        <position position="1"/>
    </location>
</feature>
<feature type="compositionally biased region" description="Basic and acidic residues" evidence="1">
    <location>
        <begin position="105"/>
        <end position="121"/>
    </location>
</feature>
<sequence>ARSGDRFVRVARADARAAAGARRPRRRRPRPGSGADDGTRRLGRRPGFRRGRDRRPRHRRGRPRRRPPQARHRAALPRRVRRGQRRGDAQPAGGRGHPRGGAVRLHLDHLADDLPRDPGREGRRRPARRLGDGGAGAASAAQHLRRDEARRRAPLPAGPRDGRAARGRPPDLALLPGGGRRGVRDASGGGEHQGERAALPPPHGRGRRRGPCRRPGAGAGDRLRRVHRLGAAAVPARGLPGADRPGAGGCRAVFSAVSRGLRPARLVDVRLHRPRLRPRQGGAAARLRLPDGVRGAVGGSGRRGV</sequence>
<evidence type="ECO:0000313" key="2">
    <source>
        <dbReference type="EMBL" id="CAA9565627.1"/>
    </source>
</evidence>
<dbReference type="AlphaFoldDB" id="A0A6J4V033"/>
<dbReference type="EC" id="5.1.3.2" evidence="2"/>
<name>A0A6J4V033_9BACT</name>
<organism evidence="2">
    <name type="scientific">uncultured Thermomicrobiales bacterium</name>
    <dbReference type="NCBI Taxonomy" id="1645740"/>
    <lineage>
        <taxon>Bacteria</taxon>
        <taxon>Pseudomonadati</taxon>
        <taxon>Thermomicrobiota</taxon>
        <taxon>Thermomicrobia</taxon>
        <taxon>Thermomicrobiales</taxon>
        <taxon>environmental samples</taxon>
    </lineage>
</organism>
<feature type="non-terminal residue" evidence="2">
    <location>
        <position position="305"/>
    </location>
</feature>
<keyword evidence="2" id="KW-0413">Isomerase</keyword>
<gene>
    <name evidence="2" type="ORF">AVDCRST_MAG59-2985</name>
</gene>
<proteinExistence type="predicted"/>
<dbReference type="EMBL" id="CADCWF010000203">
    <property type="protein sequence ID" value="CAA9565627.1"/>
    <property type="molecule type" value="Genomic_DNA"/>
</dbReference>
<feature type="compositionally biased region" description="Basic and acidic residues" evidence="1">
    <location>
        <begin position="1"/>
        <end position="15"/>
    </location>
</feature>